<organism evidence="2 3">
    <name type="scientific">Chryseobacterium taiwanense</name>
    <dbReference type="NCBI Taxonomy" id="363331"/>
    <lineage>
        <taxon>Bacteria</taxon>
        <taxon>Pseudomonadati</taxon>
        <taxon>Bacteroidota</taxon>
        <taxon>Flavobacteriia</taxon>
        <taxon>Flavobacteriales</taxon>
        <taxon>Weeksellaceae</taxon>
        <taxon>Chryseobacterium group</taxon>
        <taxon>Chryseobacterium</taxon>
    </lineage>
</organism>
<dbReference type="OrthoDB" id="7446256at2"/>
<feature type="transmembrane region" description="Helical" evidence="1">
    <location>
        <begin position="77"/>
        <end position="98"/>
    </location>
</feature>
<protein>
    <recommendedName>
        <fullName evidence="4">DUF3667 domain-containing protein</fullName>
    </recommendedName>
</protein>
<evidence type="ECO:0000313" key="2">
    <source>
        <dbReference type="EMBL" id="KIC61474.1"/>
    </source>
</evidence>
<dbReference type="Proteomes" id="UP000031167">
    <property type="component" value="Unassembled WGS sequence"/>
</dbReference>
<feature type="transmembrane region" description="Helical" evidence="1">
    <location>
        <begin position="124"/>
        <end position="141"/>
    </location>
</feature>
<dbReference type="STRING" id="363331.RM51_16785"/>
<name>A0A0B4CJP3_9FLAO</name>
<gene>
    <name evidence="2" type="ORF">RM51_16785</name>
</gene>
<comment type="caution">
    <text evidence="2">The sequence shown here is derived from an EMBL/GenBank/DDBJ whole genome shotgun (WGS) entry which is preliminary data.</text>
</comment>
<keyword evidence="1" id="KW-0472">Membrane</keyword>
<feature type="transmembrane region" description="Helical" evidence="1">
    <location>
        <begin position="184"/>
        <end position="205"/>
    </location>
</feature>
<evidence type="ECO:0008006" key="4">
    <source>
        <dbReference type="Google" id="ProtNLM"/>
    </source>
</evidence>
<feature type="transmembrane region" description="Helical" evidence="1">
    <location>
        <begin position="217"/>
        <end position="240"/>
    </location>
</feature>
<evidence type="ECO:0000313" key="3">
    <source>
        <dbReference type="Proteomes" id="UP000031167"/>
    </source>
</evidence>
<keyword evidence="3" id="KW-1185">Reference proteome</keyword>
<proteinExistence type="predicted"/>
<dbReference type="Pfam" id="PF12412">
    <property type="entry name" value="DUF3667"/>
    <property type="match status" value="1"/>
</dbReference>
<dbReference type="EMBL" id="JWTA01000018">
    <property type="protein sequence ID" value="KIC61474.1"/>
    <property type="molecule type" value="Genomic_DNA"/>
</dbReference>
<dbReference type="InterPro" id="IPR022134">
    <property type="entry name" value="DUF3667"/>
</dbReference>
<evidence type="ECO:0000256" key="1">
    <source>
        <dbReference type="SAM" id="Phobius"/>
    </source>
</evidence>
<keyword evidence="1" id="KW-0812">Transmembrane</keyword>
<reference evidence="2 3" key="1">
    <citation type="submission" date="2014-12" db="EMBL/GenBank/DDBJ databases">
        <title>Genome sequencing of Chryseobacterium taiwanense TPW19.</title>
        <authorList>
            <person name="Tan P.W."/>
            <person name="Chan K.-G."/>
        </authorList>
    </citation>
    <scope>NUCLEOTIDE SEQUENCE [LARGE SCALE GENOMIC DNA]</scope>
    <source>
        <strain evidence="2 3">TPW19</strain>
    </source>
</reference>
<dbReference type="AlphaFoldDB" id="A0A0B4CJP3"/>
<dbReference type="RefSeq" id="WP_039372314.1">
    <property type="nucleotide sequence ID" value="NZ_JWTA01000018.1"/>
</dbReference>
<feature type="transmembrane region" description="Helical" evidence="1">
    <location>
        <begin position="153"/>
        <end position="178"/>
    </location>
</feature>
<accession>A0A0B4CJP3</accession>
<keyword evidence="1" id="KW-1133">Transmembrane helix</keyword>
<sequence length="243" mass="27793">MNKKSCLNCGHSISDEFCAHCGQKADTARITIHSLIKNDILGSIWHVEAKFFYTLKNILFSPGTTAMNYISGKRIRYNNFISLLLILFGFNVLSYHYYEKFAPAETLTDDVIYVKDFFSKYSKVILFVLIPMLGANGYFLFKRIKLNIAEHFIIGTISLLGILILFLLSDMVSLIGLWKPVETIFNIIDKIVFGLSILFPAITYWTAFKNSYSKPGLLWRVSVLYVLMVVESSVISLILYEIF</sequence>